<dbReference type="EMBL" id="FOEF01000020">
    <property type="protein sequence ID" value="SEP52488.1"/>
    <property type="molecule type" value="Genomic_DNA"/>
</dbReference>
<reference evidence="3 4" key="1">
    <citation type="submission" date="2016-10" db="EMBL/GenBank/DDBJ databases">
        <authorList>
            <person name="de Groot N.N."/>
        </authorList>
    </citation>
    <scope>NUCLEOTIDE SEQUENCE [LARGE SCALE GENOMIC DNA]</scope>
    <source>
        <strain evidence="3 4">DSM 44993</strain>
    </source>
</reference>
<keyword evidence="2" id="KW-0732">Signal</keyword>
<dbReference type="OrthoDB" id="3633028at2"/>
<gene>
    <name evidence="3" type="ORF">SAMN04489732_120155</name>
</gene>
<evidence type="ECO:0000313" key="3">
    <source>
        <dbReference type="EMBL" id="SEP52488.1"/>
    </source>
</evidence>
<evidence type="ECO:0000313" key="4">
    <source>
        <dbReference type="Proteomes" id="UP000198582"/>
    </source>
</evidence>
<evidence type="ECO:0000256" key="2">
    <source>
        <dbReference type="SAM" id="SignalP"/>
    </source>
</evidence>
<evidence type="ECO:0000256" key="1">
    <source>
        <dbReference type="SAM" id="Coils"/>
    </source>
</evidence>
<proteinExistence type="predicted"/>
<dbReference type="AlphaFoldDB" id="A0A1H8YM70"/>
<protein>
    <submittedName>
        <fullName evidence="3">Uncharacterized protein</fullName>
    </submittedName>
</protein>
<dbReference type="Proteomes" id="UP000198582">
    <property type="component" value="Unassembled WGS sequence"/>
</dbReference>
<sequence>MFNVVLAGPRLALHLTRRAFAAGLAAAEAVPRIVTALDEMRATLRQLERLLTYLAQELPELADQVEQIRARLDAEPQADHAEPVARRG</sequence>
<accession>A0A1H8YM70</accession>
<feature type="coiled-coil region" evidence="1">
    <location>
        <begin position="37"/>
        <end position="64"/>
    </location>
</feature>
<name>A0A1H8YM70_9PSEU</name>
<feature type="signal peptide" evidence="2">
    <location>
        <begin position="1"/>
        <end position="21"/>
    </location>
</feature>
<feature type="chain" id="PRO_5011531444" evidence="2">
    <location>
        <begin position="22"/>
        <end position="88"/>
    </location>
</feature>
<dbReference type="RefSeq" id="WP_091625802.1">
    <property type="nucleotide sequence ID" value="NZ_FOEF01000020.1"/>
</dbReference>
<keyword evidence="4" id="KW-1185">Reference proteome</keyword>
<organism evidence="3 4">
    <name type="scientific">Amycolatopsis saalfeldensis</name>
    <dbReference type="NCBI Taxonomy" id="394193"/>
    <lineage>
        <taxon>Bacteria</taxon>
        <taxon>Bacillati</taxon>
        <taxon>Actinomycetota</taxon>
        <taxon>Actinomycetes</taxon>
        <taxon>Pseudonocardiales</taxon>
        <taxon>Pseudonocardiaceae</taxon>
        <taxon>Amycolatopsis</taxon>
    </lineage>
</organism>
<dbReference type="STRING" id="394193.SAMN04489732_120155"/>
<keyword evidence="1" id="KW-0175">Coiled coil</keyword>